<name>A0AAD6ST39_9AGAR</name>
<accession>A0AAD6ST39</accession>
<protein>
    <submittedName>
        <fullName evidence="1">Uncharacterized protein</fullName>
    </submittedName>
</protein>
<comment type="caution">
    <text evidence="1">The sequence shown here is derived from an EMBL/GenBank/DDBJ whole genome shotgun (WGS) entry which is preliminary data.</text>
</comment>
<dbReference type="Proteomes" id="UP001218188">
    <property type="component" value="Unassembled WGS sequence"/>
</dbReference>
<dbReference type="EMBL" id="JARJCM010000064">
    <property type="protein sequence ID" value="KAJ7033556.1"/>
    <property type="molecule type" value="Genomic_DNA"/>
</dbReference>
<sequence>MRSRSRVSFSTTLQGLSLPLCCRANPLIYPTSYINRFSDSTPTAFATKSQGLLEVHLMVIPYGTKTHWKIPMRHRREANNYRSPTLQKPIESSGVSRAYVRFILYPLTTGLRKFRGLRFLYVQYLWDGKTFIIKQTQMSQTLELPPGRLIH</sequence>
<dbReference type="AlphaFoldDB" id="A0AAD6ST39"/>
<reference evidence="1" key="1">
    <citation type="submission" date="2023-03" db="EMBL/GenBank/DDBJ databases">
        <title>Massive genome expansion in bonnet fungi (Mycena s.s.) driven by repeated elements and novel gene families across ecological guilds.</title>
        <authorList>
            <consortium name="Lawrence Berkeley National Laboratory"/>
            <person name="Harder C.B."/>
            <person name="Miyauchi S."/>
            <person name="Viragh M."/>
            <person name="Kuo A."/>
            <person name="Thoen E."/>
            <person name="Andreopoulos B."/>
            <person name="Lu D."/>
            <person name="Skrede I."/>
            <person name="Drula E."/>
            <person name="Henrissat B."/>
            <person name="Morin E."/>
            <person name="Kohler A."/>
            <person name="Barry K."/>
            <person name="LaButti K."/>
            <person name="Morin E."/>
            <person name="Salamov A."/>
            <person name="Lipzen A."/>
            <person name="Mereny Z."/>
            <person name="Hegedus B."/>
            <person name="Baldrian P."/>
            <person name="Stursova M."/>
            <person name="Weitz H."/>
            <person name="Taylor A."/>
            <person name="Grigoriev I.V."/>
            <person name="Nagy L.G."/>
            <person name="Martin F."/>
            <person name="Kauserud H."/>
        </authorList>
    </citation>
    <scope>NUCLEOTIDE SEQUENCE</scope>
    <source>
        <strain evidence="1">CBHHK200</strain>
    </source>
</reference>
<gene>
    <name evidence="1" type="ORF">C8F04DRAFT_619652</name>
</gene>
<organism evidence="1 2">
    <name type="scientific">Mycena alexandri</name>
    <dbReference type="NCBI Taxonomy" id="1745969"/>
    <lineage>
        <taxon>Eukaryota</taxon>
        <taxon>Fungi</taxon>
        <taxon>Dikarya</taxon>
        <taxon>Basidiomycota</taxon>
        <taxon>Agaricomycotina</taxon>
        <taxon>Agaricomycetes</taxon>
        <taxon>Agaricomycetidae</taxon>
        <taxon>Agaricales</taxon>
        <taxon>Marasmiineae</taxon>
        <taxon>Mycenaceae</taxon>
        <taxon>Mycena</taxon>
    </lineage>
</organism>
<evidence type="ECO:0000313" key="2">
    <source>
        <dbReference type="Proteomes" id="UP001218188"/>
    </source>
</evidence>
<evidence type="ECO:0000313" key="1">
    <source>
        <dbReference type="EMBL" id="KAJ7033556.1"/>
    </source>
</evidence>
<keyword evidence="2" id="KW-1185">Reference proteome</keyword>
<proteinExistence type="predicted"/>